<dbReference type="AlphaFoldDB" id="A0A0H2RGJ1"/>
<gene>
    <name evidence="1" type="ORF">SCHPADRAFT_493330</name>
</gene>
<keyword evidence="2" id="KW-1185">Reference proteome</keyword>
<organism evidence="1 2">
    <name type="scientific">Schizopora paradoxa</name>
    <dbReference type="NCBI Taxonomy" id="27342"/>
    <lineage>
        <taxon>Eukaryota</taxon>
        <taxon>Fungi</taxon>
        <taxon>Dikarya</taxon>
        <taxon>Basidiomycota</taxon>
        <taxon>Agaricomycotina</taxon>
        <taxon>Agaricomycetes</taxon>
        <taxon>Hymenochaetales</taxon>
        <taxon>Schizoporaceae</taxon>
        <taxon>Schizopora</taxon>
    </lineage>
</organism>
<dbReference type="EMBL" id="KQ086012">
    <property type="protein sequence ID" value="KLO10965.1"/>
    <property type="molecule type" value="Genomic_DNA"/>
</dbReference>
<protein>
    <submittedName>
        <fullName evidence="1">Uncharacterized protein</fullName>
    </submittedName>
</protein>
<evidence type="ECO:0000313" key="2">
    <source>
        <dbReference type="Proteomes" id="UP000053477"/>
    </source>
</evidence>
<dbReference type="Proteomes" id="UP000053477">
    <property type="component" value="Unassembled WGS sequence"/>
</dbReference>
<name>A0A0H2RGJ1_9AGAM</name>
<sequence>MGPRVRLNRRSAPTEAGANRRFTHSIRMPTLIYFDSERITVLADSGGHRQAVHRPRIGWIPSVQIIADLSHRGQAALECTTFTERSTWPIQNQRDKLRALVIRTSTPDAVCRSPISHFGTRHALHVVVLCPGATQRCLKGRGPNFESFVDMIR</sequence>
<proteinExistence type="predicted"/>
<evidence type="ECO:0000313" key="1">
    <source>
        <dbReference type="EMBL" id="KLO10965.1"/>
    </source>
</evidence>
<accession>A0A0H2RGJ1</accession>
<dbReference type="InParanoid" id="A0A0H2RGJ1"/>
<reference evidence="1 2" key="1">
    <citation type="submission" date="2015-04" db="EMBL/GenBank/DDBJ databases">
        <title>Complete genome sequence of Schizopora paradoxa KUC8140, a cosmopolitan wood degrader in East Asia.</title>
        <authorList>
            <consortium name="DOE Joint Genome Institute"/>
            <person name="Min B."/>
            <person name="Park H."/>
            <person name="Jang Y."/>
            <person name="Kim J.-J."/>
            <person name="Kim K.H."/>
            <person name="Pangilinan J."/>
            <person name="Lipzen A."/>
            <person name="Riley R."/>
            <person name="Grigoriev I.V."/>
            <person name="Spatafora J.W."/>
            <person name="Choi I.-G."/>
        </authorList>
    </citation>
    <scope>NUCLEOTIDE SEQUENCE [LARGE SCALE GENOMIC DNA]</scope>
    <source>
        <strain evidence="1 2">KUC8140</strain>
    </source>
</reference>